<evidence type="ECO:0000256" key="1">
    <source>
        <dbReference type="ARBA" id="ARBA00008748"/>
    </source>
</evidence>
<dbReference type="GO" id="GO:0000287">
    <property type="term" value="F:magnesium ion binding"/>
    <property type="evidence" value="ECO:0007669"/>
    <property type="project" value="UniProtKB-UniRule"/>
</dbReference>
<dbReference type="GO" id="GO:0008776">
    <property type="term" value="F:acetate kinase activity"/>
    <property type="evidence" value="ECO:0007669"/>
    <property type="project" value="UniProtKB-UniRule"/>
</dbReference>
<evidence type="ECO:0000256" key="8">
    <source>
        <dbReference type="ARBA" id="ARBA00022842"/>
    </source>
</evidence>
<dbReference type="NCBIfam" id="TIGR00016">
    <property type="entry name" value="ackA"/>
    <property type="match status" value="1"/>
</dbReference>
<comment type="function">
    <text evidence="9">Catalyzes the formation of acetyl phosphate from acetate and ATP. Can also catalyze the reverse reaction.</text>
</comment>
<comment type="cofactor">
    <cofactor evidence="9">
        <name>Mg(2+)</name>
        <dbReference type="ChEBI" id="CHEBI:18420"/>
    </cofactor>
    <cofactor evidence="9">
        <name>Mn(2+)</name>
        <dbReference type="ChEBI" id="CHEBI:29035"/>
    </cofactor>
    <text evidence="9">Mg(2+). Can also accept Mn(2+).</text>
</comment>
<feature type="binding site" evidence="9">
    <location>
        <position position="93"/>
    </location>
    <ligand>
        <name>substrate</name>
    </ligand>
</feature>
<protein>
    <recommendedName>
        <fullName evidence="9">Acetate kinase</fullName>
        <ecNumber evidence="9">2.7.2.1</ecNumber>
    </recommendedName>
    <alternativeName>
        <fullName evidence="9">Acetokinase</fullName>
    </alternativeName>
</protein>
<keyword evidence="7 9" id="KW-0067">ATP-binding</keyword>
<dbReference type="GO" id="GO:0005524">
    <property type="term" value="F:ATP binding"/>
    <property type="evidence" value="ECO:0007669"/>
    <property type="project" value="UniProtKB-KW"/>
</dbReference>
<feature type="site" description="Transition state stabilizer" evidence="9">
    <location>
        <position position="181"/>
    </location>
</feature>
<proteinExistence type="inferred from homology"/>
<dbReference type="Pfam" id="PF00871">
    <property type="entry name" value="Acetate_kinase"/>
    <property type="match status" value="1"/>
</dbReference>
<keyword evidence="2 9" id="KW-0963">Cytoplasm</keyword>
<comment type="subunit">
    <text evidence="9">Homodimer.</text>
</comment>
<evidence type="ECO:0000256" key="2">
    <source>
        <dbReference type="ARBA" id="ARBA00022490"/>
    </source>
</evidence>
<comment type="subcellular location">
    <subcellularLocation>
        <location evidence="9">Cytoplasm</location>
    </subcellularLocation>
</comment>
<evidence type="ECO:0000256" key="4">
    <source>
        <dbReference type="ARBA" id="ARBA00022723"/>
    </source>
</evidence>
<dbReference type="InterPro" id="IPR043129">
    <property type="entry name" value="ATPase_NBD"/>
</dbReference>
<evidence type="ECO:0000313" key="12">
    <source>
        <dbReference type="Proteomes" id="UP000278006"/>
    </source>
</evidence>
<feature type="binding site" evidence="9">
    <location>
        <begin position="283"/>
        <end position="285"/>
    </location>
    <ligand>
        <name>ATP</name>
        <dbReference type="ChEBI" id="CHEBI:30616"/>
    </ligand>
</feature>
<keyword evidence="4 9" id="KW-0479">Metal-binding</keyword>
<comment type="similarity">
    <text evidence="1 9 10">Belongs to the acetokinase family.</text>
</comment>
<dbReference type="HAMAP" id="MF_00020">
    <property type="entry name" value="Acetate_kinase"/>
    <property type="match status" value="1"/>
</dbReference>
<dbReference type="InterPro" id="IPR000890">
    <property type="entry name" value="Aliphatic_acid_kin_short-chain"/>
</dbReference>
<evidence type="ECO:0000256" key="3">
    <source>
        <dbReference type="ARBA" id="ARBA00022679"/>
    </source>
</evidence>
<evidence type="ECO:0000256" key="7">
    <source>
        <dbReference type="ARBA" id="ARBA00022840"/>
    </source>
</evidence>
<dbReference type="SUPFAM" id="SSF53067">
    <property type="entry name" value="Actin-like ATPase domain"/>
    <property type="match status" value="2"/>
</dbReference>
<feature type="binding site" evidence="9">
    <location>
        <begin position="328"/>
        <end position="332"/>
    </location>
    <ligand>
        <name>ATP</name>
        <dbReference type="ChEBI" id="CHEBI:30616"/>
    </ligand>
</feature>
<dbReference type="EC" id="2.7.2.1" evidence="9"/>
<keyword evidence="3 9" id="KW-0808">Transferase</keyword>
<dbReference type="UniPathway" id="UPA00340">
    <property type="reaction ID" value="UER00458"/>
</dbReference>
<name>A0A3M6QM61_9BURK</name>
<accession>A0A3M6QM61</accession>
<keyword evidence="12" id="KW-1185">Reference proteome</keyword>
<dbReference type="Proteomes" id="UP000278006">
    <property type="component" value="Unassembled WGS sequence"/>
</dbReference>
<organism evidence="11 12">
    <name type="scientific">Corticibacter populi</name>
    <dbReference type="NCBI Taxonomy" id="1550736"/>
    <lineage>
        <taxon>Bacteria</taxon>
        <taxon>Pseudomonadati</taxon>
        <taxon>Pseudomonadota</taxon>
        <taxon>Betaproteobacteria</taxon>
        <taxon>Burkholderiales</taxon>
        <taxon>Comamonadaceae</taxon>
        <taxon>Corticibacter</taxon>
    </lineage>
</organism>
<feature type="site" description="Transition state stabilizer" evidence="9">
    <location>
        <position position="241"/>
    </location>
</feature>
<evidence type="ECO:0000256" key="9">
    <source>
        <dbReference type="HAMAP-Rule" id="MF_00020"/>
    </source>
</evidence>
<dbReference type="PRINTS" id="PR00471">
    <property type="entry name" value="ACETATEKNASE"/>
</dbReference>
<dbReference type="OrthoDB" id="9802453at2"/>
<dbReference type="PANTHER" id="PTHR21060:SF21">
    <property type="entry name" value="ACETATE KINASE"/>
    <property type="match status" value="1"/>
</dbReference>
<evidence type="ECO:0000313" key="11">
    <source>
        <dbReference type="EMBL" id="RMX03492.1"/>
    </source>
</evidence>
<dbReference type="PANTHER" id="PTHR21060">
    <property type="entry name" value="ACETATE KINASE"/>
    <property type="match status" value="1"/>
</dbReference>
<dbReference type="GO" id="GO:0005829">
    <property type="term" value="C:cytosol"/>
    <property type="evidence" value="ECO:0007669"/>
    <property type="project" value="TreeGrafter"/>
</dbReference>
<feature type="binding site" evidence="9">
    <location>
        <begin position="208"/>
        <end position="212"/>
    </location>
    <ligand>
        <name>ATP</name>
        <dbReference type="ChEBI" id="CHEBI:30616"/>
    </ligand>
</feature>
<keyword evidence="6 9" id="KW-0418">Kinase</keyword>
<evidence type="ECO:0000256" key="6">
    <source>
        <dbReference type="ARBA" id="ARBA00022777"/>
    </source>
</evidence>
<dbReference type="PROSITE" id="PS01075">
    <property type="entry name" value="ACETATE_KINASE_1"/>
    <property type="match status" value="1"/>
</dbReference>
<gene>
    <name evidence="9" type="primary">ackA</name>
    <name evidence="11" type="ORF">D8I35_16580</name>
</gene>
<feature type="binding site" evidence="9">
    <location>
        <position position="379"/>
    </location>
    <ligand>
        <name>Mg(2+)</name>
        <dbReference type="ChEBI" id="CHEBI:18420"/>
    </ligand>
</feature>
<keyword evidence="8 9" id="KW-0460">Magnesium</keyword>
<keyword evidence="5 9" id="KW-0547">Nucleotide-binding</keyword>
<feature type="active site" description="Proton donor/acceptor" evidence="9">
    <location>
        <position position="150"/>
    </location>
</feature>
<dbReference type="Gene3D" id="3.30.420.40">
    <property type="match status" value="2"/>
</dbReference>
<dbReference type="InterPro" id="IPR004372">
    <property type="entry name" value="Ac/propionate_kinase"/>
</dbReference>
<reference evidence="11 12" key="1">
    <citation type="submission" date="2018-10" db="EMBL/GenBank/DDBJ databases">
        <title>Draft genome of Cortibacter populi DSM10536.</title>
        <authorList>
            <person name="Bernier A.-M."/>
            <person name="Bernard K."/>
        </authorList>
    </citation>
    <scope>NUCLEOTIDE SEQUENCE [LARGE SCALE GENOMIC DNA]</scope>
    <source>
        <strain evidence="11 12">DSM 105136</strain>
    </source>
</reference>
<dbReference type="EMBL" id="RDQO01000006">
    <property type="protein sequence ID" value="RMX03492.1"/>
    <property type="molecule type" value="Genomic_DNA"/>
</dbReference>
<sequence>MARPVVLTLNSGSSSLKFGLYDISAEPVELAVGQIERIGSQPRLKARSGVDQTEMLRDLSSADVRDHEGALNMALGMLREQFPDAHAVAVGHRVVHGGVAYTAPVVLTPDVLAELYRLCPFAPLHQPHNLAGVEAALKAFPDALQIACFDTAFHRNQPLVNDVFAIPRKYYDQGVRRYGFHGLSYEYISSELKRVAPLIHAGRVVVAHLGNGASMCGMLGGRSMASTMGFTALDGLPMGTRCGQIDPGVIFYLVQQEGMSIDEVREMFYNESGLKGLSGISNDMRILEKAGTPEANQAIDYFIFRIRRELAGLAAAMGGLDALVFCGGIGENSRFIRYLICEDLDWIGIDIDRERNEANQMVISAHLSRTRVMVIPTNEEIVIARAAKRLLSSAG</sequence>
<comment type="catalytic activity">
    <reaction evidence="9">
        <text>acetate + ATP = acetyl phosphate + ADP</text>
        <dbReference type="Rhea" id="RHEA:11352"/>
        <dbReference type="ChEBI" id="CHEBI:22191"/>
        <dbReference type="ChEBI" id="CHEBI:30089"/>
        <dbReference type="ChEBI" id="CHEBI:30616"/>
        <dbReference type="ChEBI" id="CHEBI:456216"/>
        <dbReference type="EC" id="2.7.2.1"/>
    </reaction>
</comment>
<dbReference type="AlphaFoldDB" id="A0A3M6QM61"/>
<comment type="caution">
    <text evidence="11">The sequence shown here is derived from an EMBL/GenBank/DDBJ whole genome shotgun (WGS) entry which is preliminary data.</text>
</comment>
<evidence type="ECO:0000256" key="5">
    <source>
        <dbReference type="ARBA" id="ARBA00022741"/>
    </source>
</evidence>
<evidence type="ECO:0000256" key="10">
    <source>
        <dbReference type="RuleBase" id="RU003835"/>
    </source>
</evidence>
<dbReference type="InterPro" id="IPR023865">
    <property type="entry name" value="Aliphatic_acid_kinase_CS"/>
</dbReference>
<feature type="binding site" evidence="9">
    <location>
        <position position="10"/>
    </location>
    <ligand>
        <name>Mg(2+)</name>
        <dbReference type="ChEBI" id="CHEBI:18420"/>
    </ligand>
</feature>
<dbReference type="GO" id="GO:0006083">
    <property type="term" value="P:acetate metabolic process"/>
    <property type="evidence" value="ECO:0007669"/>
    <property type="project" value="TreeGrafter"/>
</dbReference>
<dbReference type="PIRSF" id="PIRSF000722">
    <property type="entry name" value="Acetate_prop_kin"/>
    <property type="match status" value="1"/>
</dbReference>
<dbReference type="RefSeq" id="WP_122231421.1">
    <property type="nucleotide sequence ID" value="NZ_RDQO01000006.1"/>
</dbReference>
<dbReference type="GO" id="GO:0006085">
    <property type="term" value="P:acetyl-CoA biosynthetic process"/>
    <property type="evidence" value="ECO:0007669"/>
    <property type="project" value="UniProtKB-UniRule"/>
</dbReference>
<comment type="pathway">
    <text evidence="9">Metabolic intermediate biosynthesis; acetyl-CoA biosynthesis; acetyl-CoA from acetate: step 1/2.</text>
</comment>
<feature type="binding site" evidence="9">
    <location>
        <position position="17"/>
    </location>
    <ligand>
        <name>ATP</name>
        <dbReference type="ChEBI" id="CHEBI:30616"/>
    </ligand>
</feature>